<dbReference type="Proteomes" id="UP000008204">
    <property type="component" value="Chromosome"/>
</dbReference>
<dbReference type="STRING" id="41431.PCC8801_1940"/>
<dbReference type="GO" id="GO:0016301">
    <property type="term" value="F:kinase activity"/>
    <property type="evidence" value="ECO:0007669"/>
    <property type="project" value="UniProtKB-KW"/>
</dbReference>
<dbReference type="PANTHER" id="PTHR10285">
    <property type="entry name" value="URIDINE KINASE"/>
    <property type="match status" value="1"/>
</dbReference>
<protein>
    <submittedName>
        <fullName evidence="1">Glycerate kinase</fullName>
    </submittedName>
</protein>
<dbReference type="SUPFAM" id="SSF52540">
    <property type="entry name" value="P-loop containing nucleoside triphosphate hydrolases"/>
    <property type="match status" value="1"/>
</dbReference>
<evidence type="ECO:0000313" key="2">
    <source>
        <dbReference type="Proteomes" id="UP000008204"/>
    </source>
</evidence>
<evidence type="ECO:0000313" key="1">
    <source>
        <dbReference type="EMBL" id="ACK65978.1"/>
    </source>
</evidence>
<name>B7JY14_RIPO1</name>
<dbReference type="RefSeq" id="WP_012595250.1">
    <property type="nucleotide sequence ID" value="NC_011726.1"/>
</dbReference>
<keyword evidence="1" id="KW-0808">Transferase</keyword>
<keyword evidence="2" id="KW-1185">Reference proteome</keyword>
<dbReference type="Gene3D" id="3.40.50.300">
    <property type="entry name" value="P-loop containing nucleotide triphosphate hydrolases"/>
    <property type="match status" value="1"/>
</dbReference>
<gene>
    <name evidence="1" type="ordered locus">PCC8801_1940</name>
</gene>
<proteinExistence type="predicted"/>
<dbReference type="InterPro" id="IPR027417">
    <property type="entry name" value="P-loop_NTPase"/>
</dbReference>
<dbReference type="OrthoDB" id="455474at2"/>
<sequence length="349" mass="40451">MNYLDILQEWCQGIPDNSSQLHYLLKQELANPQTAKVWGITEENGLEKIKLRAQLFTSVQQEVREVCHGLGLQKLDQILSMLWRLWLPLCLQLVEVKQSLKRPVIQGILGGQGTGKTTLAKVSRLILKYLGYIAIDISIDDFYKTYAERQKLQKKDPRLIWRGPPGTHDVELAIQVLEQLRQPIRHQPILLPRFDKSLWNGAGDRIEFESIDRADIVLFEGWFVGVCPIDEKMFDCPPLPIITKEDQQFAKDMNNQLKNYLPLWGKLDRLLILAPINYQLSQQWRKEAEQKMIASGKPGMSDGEIEQFVEYFWRSLHPELFMNPLIKNPQLVDLVVEIKADHSVGQIFW</sequence>
<keyword evidence="1" id="KW-0418">Kinase</keyword>
<dbReference type="EMBL" id="CP001287">
    <property type="protein sequence ID" value="ACK65978.1"/>
    <property type="molecule type" value="Genomic_DNA"/>
</dbReference>
<dbReference type="AlphaFoldDB" id="B7JY14"/>
<accession>B7JY14</accession>
<dbReference type="eggNOG" id="COG4240">
    <property type="taxonomic scope" value="Bacteria"/>
</dbReference>
<reference evidence="2" key="1">
    <citation type="journal article" date="2011" name="MBio">
        <title>Novel metabolic attributes of the genus Cyanothece, comprising a group of unicellular nitrogen-fixing Cyanobacteria.</title>
        <authorList>
            <person name="Bandyopadhyay A."/>
            <person name="Elvitigala T."/>
            <person name="Welsh E."/>
            <person name="Stockel J."/>
            <person name="Liberton M."/>
            <person name="Min H."/>
            <person name="Sherman L.A."/>
            <person name="Pakrasi H.B."/>
        </authorList>
    </citation>
    <scope>NUCLEOTIDE SEQUENCE [LARGE SCALE GENOMIC DNA]</scope>
    <source>
        <strain evidence="2">PCC 8801</strain>
    </source>
</reference>
<dbReference type="KEGG" id="cyp:PCC8801_1940"/>
<organism evidence="1 2">
    <name type="scientific">Rippkaea orientalis (strain PCC 8801 / RF-1)</name>
    <name type="common">Cyanothece sp. (strain PCC 8801)</name>
    <dbReference type="NCBI Taxonomy" id="41431"/>
    <lineage>
        <taxon>Bacteria</taxon>
        <taxon>Bacillati</taxon>
        <taxon>Cyanobacteriota</taxon>
        <taxon>Cyanophyceae</taxon>
        <taxon>Oscillatoriophycideae</taxon>
        <taxon>Chroococcales</taxon>
        <taxon>Aphanothecaceae</taxon>
        <taxon>Rippkaea</taxon>
        <taxon>Rippkaea orientalis</taxon>
    </lineage>
</organism>
<dbReference type="HOGENOM" id="CLU_056986_2_0_3"/>